<accession>A0AAD1UC35</accession>
<keyword evidence="3" id="KW-1185">Reference proteome</keyword>
<organism evidence="2 3">
    <name type="scientific">Euplotes crassus</name>
    <dbReference type="NCBI Taxonomy" id="5936"/>
    <lineage>
        <taxon>Eukaryota</taxon>
        <taxon>Sar</taxon>
        <taxon>Alveolata</taxon>
        <taxon>Ciliophora</taxon>
        <taxon>Intramacronucleata</taxon>
        <taxon>Spirotrichea</taxon>
        <taxon>Hypotrichia</taxon>
        <taxon>Euplotida</taxon>
        <taxon>Euplotidae</taxon>
        <taxon>Moneuplotes</taxon>
    </lineage>
</organism>
<feature type="compositionally biased region" description="Basic residues" evidence="1">
    <location>
        <begin position="220"/>
        <end position="232"/>
    </location>
</feature>
<reference evidence="2" key="1">
    <citation type="submission" date="2023-07" db="EMBL/GenBank/DDBJ databases">
        <authorList>
            <consortium name="AG Swart"/>
            <person name="Singh M."/>
            <person name="Singh A."/>
            <person name="Seah K."/>
            <person name="Emmerich C."/>
        </authorList>
    </citation>
    <scope>NUCLEOTIDE SEQUENCE</scope>
    <source>
        <strain evidence="2">DP1</strain>
    </source>
</reference>
<proteinExistence type="predicted"/>
<gene>
    <name evidence="2" type="ORF">ECRASSUSDP1_LOCUS5221</name>
</gene>
<protein>
    <submittedName>
        <fullName evidence="2">Uncharacterized protein</fullName>
    </submittedName>
</protein>
<evidence type="ECO:0000256" key="1">
    <source>
        <dbReference type="SAM" id="MobiDB-lite"/>
    </source>
</evidence>
<dbReference type="AlphaFoldDB" id="A0AAD1UC35"/>
<dbReference type="Proteomes" id="UP001295684">
    <property type="component" value="Unassembled WGS sequence"/>
</dbReference>
<sequence length="433" mass="51519">MKKSNRGTVREKKSVKFTKIIEEDTEPKPVRELLKPSFDKIKDEMESLDLESGNFTFLPIRYSPPLTKYQRYEEFKSFIKSLKTSIHKKKLQEYFIKMHKNFCEDAPIEPDSYLKHFIRNYDVERVKQDRVMQSFTIGRKFIPKENTDRKINMEIHNSIMGVCMRKPKADNKNKAKKKSDIPHFASKNQVFGSADLRKRTDEYYSNFAKNTLQNDIDKKNRIKARKKNRNKNKTTPSSHYSQKTVTTSQRRSQKSVIERDKEKERQKYILHRMKKRGYFVGSNKRKPIKKLSVSNGETIRLLNEYANNKIRLFNLRRKLNKTRRRSIESKFHTHKILIDRELKKRSVFSPQTSLNDSQKLVLTHQNSPYHSRNRSSKEIFKDMNSSTFTNPLYTQVLKQKYHPPSMHHSMLATTHFSNTASIHEYDECTHQKL</sequence>
<feature type="compositionally biased region" description="Polar residues" evidence="1">
    <location>
        <begin position="234"/>
        <end position="250"/>
    </location>
</feature>
<dbReference type="EMBL" id="CAMPGE010005033">
    <property type="protein sequence ID" value="CAI2363881.1"/>
    <property type="molecule type" value="Genomic_DNA"/>
</dbReference>
<comment type="caution">
    <text evidence="2">The sequence shown here is derived from an EMBL/GenBank/DDBJ whole genome shotgun (WGS) entry which is preliminary data.</text>
</comment>
<name>A0AAD1UC35_EUPCR</name>
<evidence type="ECO:0000313" key="2">
    <source>
        <dbReference type="EMBL" id="CAI2363881.1"/>
    </source>
</evidence>
<feature type="region of interest" description="Disordered" evidence="1">
    <location>
        <begin position="215"/>
        <end position="264"/>
    </location>
</feature>
<evidence type="ECO:0000313" key="3">
    <source>
        <dbReference type="Proteomes" id="UP001295684"/>
    </source>
</evidence>